<evidence type="ECO:0000313" key="1">
    <source>
        <dbReference type="EMBL" id="ADE14174.1"/>
    </source>
</evidence>
<dbReference type="EMBL" id="CP001798">
    <property type="protein sequence ID" value="ADE14174.1"/>
    <property type="molecule type" value="Genomic_DNA"/>
</dbReference>
<dbReference type="STRING" id="472759.Nhal_1001"/>
<proteinExistence type="predicted"/>
<name>D5BYW1_NITHN</name>
<dbReference type="HOGENOM" id="CLU_2317384_0_0_6"/>
<dbReference type="AlphaFoldDB" id="D5BYW1"/>
<sequence length="99" mass="11188">MAEFSGILVNAMTSAMAVFGEPVTVIKKDDSQIEVLAVVEKNVEIVGEYGQRIDRRDRLWFLNHQVLVEIGDRVVLDDVERTVDARDTDDGVSRAVWLR</sequence>
<dbReference type="eggNOG" id="ENOG502ZCWS">
    <property type="taxonomic scope" value="Bacteria"/>
</dbReference>
<organism evidence="1 2">
    <name type="scientific">Nitrosococcus halophilus (strain Nc4)</name>
    <dbReference type="NCBI Taxonomy" id="472759"/>
    <lineage>
        <taxon>Bacteria</taxon>
        <taxon>Pseudomonadati</taxon>
        <taxon>Pseudomonadota</taxon>
        <taxon>Gammaproteobacteria</taxon>
        <taxon>Chromatiales</taxon>
        <taxon>Chromatiaceae</taxon>
        <taxon>Nitrosococcus</taxon>
    </lineage>
</organism>
<protein>
    <submittedName>
        <fullName evidence="1">Uncharacterized protein</fullName>
    </submittedName>
</protein>
<accession>D5BYW1</accession>
<reference evidence="2" key="1">
    <citation type="submission" date="2010-04" db="EMBL/GenBank/DDBJ databases">
        <title>Complete genome sequence of Nitrosococcus halophilus Nc4, a salt-adapted, aerobic obligate ammonia-oxidizing sulfur purple bacterium.</title>
        <authorList>
            <consortium name="US DOE Joint Genome Institute"/>
            <person name="Campbell M.A."/>
            <person name="Malfatti S.A."/>
            <person name="Chain P.S.G."/>
            <person name="Heidelberg J.F."/>
            <person name="Ward B.B."/>
            <person name="Klotz M.G."/>
        </authorList>
    </citation>
    <scope>NUCLEOTIDE SEQUENCE [LARGE SCALE GENOMIC DNA]</scope>
    <source>
        <strain evidence="2">Nc4</strain>
    </source>
</reference>
<evidence type="ECO:0000313" key="2">
    <source>
        <dbReference type="Proteomes" id="UP000001844"/>
    </source>
</evidence>
<keyword evidence="2" id="KW-1185">Reference proteome</keyword>
<dbReference type="Proteomes" id="UP000001844">
    <property type="component" value="Chromosome"/>
</dbReference>
<dbReference type="KEGG" id="nhl:Nhal_1001"/>
<dbReference type="RefSeq" id="WP_013032066.1">
    <property type="nucleotide sequence ID" value="NC_013960.1"/>
</dbReference>
<gene>
    <name evidence="1" type="ordered locus">Nhal_1001</name>
</gene>